<dbReference type="PANTHER" id="PTHR10963">
    <property type="entry name" value="GLYCOSYL HYDROLASE-RELATED"/>
    <property type="match status" value="1"/>
</dbReference>
<dbReference type="EMBL" id="MU167423">
    <property type="protein sequence ID" value="KAG0140728.1"/>
    <property type="molecule type" value="Genomic_DNA"/>
</dbReference>
<dbReference type="PANTHER" id="PTHR10963:SF24">
    <property type="entry name" value="GLYCOSIDASE C21B10.07-RELATED"/>
    <property type="match status" value="1"/>
</dbReference>
<dbReference type="OrthoDB" id="192832at2759"/>
<dbReference type="InterPro" id="IPR013320">
    <property type="entry name" value="ConA-like_dom_sf"/>
</dbReference>
<gene>
    <name evidence="1" type="ORF">CROQUDRAFT_84031</name>
</gene>
<evidence type="ECO:0008006" key="3">
    <source>
        <dbReference type="Google" id="ProtNLM"/>
    </source>
</evidence>
<evidence type="ECO:0000313" key="2">
    <source>
        <dbReference type="Proteomes" id="UP000886653"/>
    </source>
</evidence>
<name>A0A9P6N7H2_9BASI</name>
<dbReference type="Gene3D" id="2.60.120.200">
    <property type="match status" value="1"/>
</dbReference>
<keyword evidence="2" id="KW-1185">Reference proteome</keyword>
<dbReference type="Proteomes" id="UP000886653">
    <property type="component" value="Unassembled WGS sequence"/>
</dbReference>
<dbReference type="SUPFAM" id="SSF49899">
    <property type="entry name" value="Concanavalin A-like lectins/glucanases"/>
    <property type="match status" value="1"/>
</dbReference>
<dbReference type="Pfam" id="PF26113">
    <property type="entry name" value="GH16_XgeA"/>
    <property type="match status" value="1"/>
</dbReference>
<accession>A0A9P6N7H2</accession>
<protein>
    <recommendedName>
        <fullName evidence="3">GH16 domain-containing protein</fullName>
    </recommendedName>
</protein>
<evidence type="ECO:0000313" key="1">
    <source>
        <dbReference type="EMBL" id="KAG0140728.1"/>
    </source>
</evidence>
<dbReference type="AlphaFoldDB" id="A0A9P6N7H2"/>
<reference evidence="1" key="1">
    <citation type="submission" date="2013-11" db="EMBL/GenBank/DDBJ databases">
        <title>Genome sequence of the fusiform rust pathogen reveals effectors for host alternation and coevolution with pine.</title>
        <authorList>
            <consortium name="DOE Joint Genome Institute"/>
            <person name="Smith K."/>
            <person name="Pendleton A."/>
            <person name="Kubisiak T."/>
            <person name="Anderson C."/>
            <person name="Salamov A."/>
            <person name="Aerts A."/>
            <person name="Riley R."/>
            <person name="Clum A."/>
            <person name="Lindquist E."/>
            <person name="Ence D."/>
            <person name="Campbell M."/>
            <person name="Kronenberg Z."/>
            <person name="Feau N."/>
            <person name="Dhillon B."/>
            <person name="Hamelin R."/>
            <person name="Burleigh J."/>
            <person name="Smith J."/>
            <person name="Yandell M."/>
            <person name="Nelson C."/>
            <person name="Grigoriev I."/>
            <person name="Davis J."/>
        </authorList>
    </citation>
    <scope>NUCLEOTIDE SEQUENCE</scope>
    <source>
        <strain evidence="1">G11</strain>
    </source>
</reference>
<sequence>MPVGCGIWPAIWTVSKDGSWPAKGELDLIEGVNMFTHNSMSAHTKEGFIMNPHGFTSKFMLESKKKNNCGVEATDNQGCGLRDSRSDSYGVPFNNAGGGVFVLDWQDHAIWMNFYPRDSIPDHIKNGTPTASAPWRKRPRAYFKDVAGQKTGEYFKEHVLVINTNLCGKWPEGVWSTDTSYAGQNVTCATMTGTDSCSNFILNSGSKLGEAYWAINSIQIYKK</sequence>
<organism evidence="1 2">
    <name type="scientific">Cronartium quercuum f. sp. fusiforme G11</name>
    <dbReference type="NCBI Taxonomy" id="708437"/>
    <lineage>
        <taxon>Eukaryota</taxon>
        <taxon>Fungi</taxon>
        <taxon>Dikarya</taxon>
        <taxon>Basidiomycota</taxon>
        <taxon>Pucciniomycotina</taxon>
        <taxon>Pucciniomycetes</taxon>
        <taxon>Pucciniales</taxon>
        <taxon>Coleosporiaceae</taxon>
        <taxon>Cronartium</taxon>
    </lineage>
</organism>
<proteinExistence type="predicted"/>
<dbReference type="InterPro" id="IPR050546">
    <property type="entry name" value="Glycosyl_Hydrlase_16"/>
</dbReference>
<comment type="caution">
    <text evidence="1">The sequence shown here is derived from an EMBL/GenBank/DDBJ whole genome shotgun (WGS) entry which is preliminary data.</text>
</comment>
<dbReference type="GO" id="GO:0009251">
    <property type="term" value="P:glucan catabolic process"/>
    <property type="evidence" value="ECO:0007669"/>
    <property type="project" value="TreeGrafter"/>
</dbReference>